<feature type="signal peptide" evidence="1">
    <location>
        <begin position="1"/>
        <end position="16"/>
    </location>
</feature>
<dbReference type="SUPFAM" id="SSF51905">
    <property type="entry name" value="FAD/NAD(P)-binding domain"/>
    <property type="match status" value="1"/>
</dbReference>
<dbReference type="EMBL" id="MU863721">
    <property type="protein sequence ID" value="KAK4096316.1"/>
    <property type="molecule type" value="Genomic_DNA"/>
</dbReference>
<accession>A0AAN6PVV7</accession>
<reference evidence="3" key="2">
    <citation type="submission" date="2023-05" db="EMBL/GenBank/DDBJ databases">
        <authorList>
            <consortium name="Lawrence Berkeley National Laboratory"/>
            <person name="Steindorff A."/>
            <person name="Hensen N."/>
            <person name="Bonometti L."/>
            <person name="Westerberg I."/>
            <person name="Brannstrom I.O."/>
            <person name="Guillou S."/>
            <person name="Cros-Aarteil S."/>
            <person name="Calhoun S."/>
            <person name="Haridas S."/>
            <person name="Kuo A."/>
            <person name="Mondo S."/>
            <person name="Pangilinan J."/>
            <person name="Riley R."/>
            <person name="Labutti K."/>
            <person name="Andreopoulos B."/>
            <person name="Lipzen A."/>
            <person name="Chen C."/>
            <person name="Yanf M."/>
            <person name="Daum C."/>
            <person name="Ng V."/>
            <person name="Clum A."/>
            <person name="Ohm R."/>
            <person name="Martin F."/>
            <person name="Silar P."/>
            <person name="Natvig D."/>
            <person name="Lalanne C."/>
            <person name="Gautier V."/>
            <person name="Ament-Velasquez S.L."/>
            <person name="Kruys A."/>
            <person name="Hutchinson M.I."/>
            <person name="Powell A.J."/>
            <person name="Barry K."/>
            <person name="Miller A.N."/>
            <person name="Grigoriev I.V."/>
            <person name="Debuchy R."/>
            <person name="Gladieux P."/>
            <person name="Thoren M.H."/>
            <person name="Johannesson H."/>
        </authorList>
    </citation>
    <scope>NUCLEOTIDE SEQUENCE</scope>
    <source>
        <strain evidence="3">CBS 757.83</strain>
    </source>
</reference>
<dbReference type="InterPro" id="IPR036188">
    <property type="entry name" value="FAD/NAD-bd_sf"/>
</dbReference>
<feature type="chain" id="PRO_5042953533" evidence="1">
    <location>
        <begin position="17"/>
        <end position="689"/>
    </location>
</feature>
<dbReference type="PANTHER" id="PTHR10742">
    <property type="entry name" value="FLAVIN MONOAMINE OXIDASE"/>
    <property type="match status" value="1"/>
</dbReference>
<protein>
    <submittedName>
        <fullName evidence="3">L-amino-acid oxidase-like protein</fullName>
    </submittedName>
</protein>
<dbReference type="Gene3D" id="1.20.1440.240">
    <property type="match status" value="1"/>
</dbReference>
<sequence>MTGLTLPLLFLGGAAAASAGLPVQLETRSALNSRLANVHVAVTRSVEGPITVAYGPCTSSSIHEAHHVLGETHGSKSEGTRLVWILPEDTKSGGCLSAWTSTGKLAGRSEPQLVQGLQKRRTSKRAAGIPMDNSTGIDVLGPWFDGVALLKDKQPGRVDVEAAKAKEVAIVGAGMSGLMSYLVLTQAGMTNVTILEAGQRLGGRVRTEYLSGGPFDYSYQEMGPMRFPYSYQDPATGETLNITDHQLVFQLAAEMNRINGNDKKLSVGFIRWIQTNPNGLVYRNGFKLASGLPPTVAQIRADPSLGAPVKAMDESTKALAEAVEEHMPTPEFYAAAARNMFKAHKDWIENGLKGLGGDTWSEFAFMVNYLGASLNDTDVRRGGLTSFWEEIFEGLYFQASEWRTIDGGLNRLPQSFEPLVEKDIHMNRQIERIQFLTQPPDNGTSSKVQLHWRDTSSPSRISSALRTSTYDYSLISVPFPVVRSWRLPSSLPTTITNAINNLAYSKACKVALEYRTRFWEAYEGQPIAGGCSTTSDIPGIGTICYPSYDLNGTGPATLLASYSTLDWPNSLGEDEHVQMVLDAVTEIHGDETRALYTGRYNRRCWAHDPLTRASWASPTIGQHLLYIPEYFKTYDGLIFIGEHTSYTHAWIASALESGIRGSVQLLLELGLVDEAKEVVNKWMARWIDI</sequence>
<dbReference type="GO" id="GO:0009063">
    <property type="term" value="P:amino acid catabolic process"/>
    <property type="evidence" value="ECO:0007669"/>
    <property type="project" value="TreeGrafter"/>
</dbReference>
<evidence type="ECO:0000313" key="4">
    <source>
        <dbReference type="Proteomes" id="UP001305647"/>
    </source>
</evidence>
<feature type="domain" description="Amine oxidase" evidence="2">
    <location>
        <begin position="175"/>
        <end position="665"/>
    </location>
</feature>
<dbReference type="AlphaFoldDB" id="A0AAN6PVV7"/>
<gene>
    <name evidence="3" type="ORF">N658DRAFT_436346</name>
</gene>
<dbReference type="GO" id="GO:0001716">
    <property type="term" value="F:L-amino-acid oxidase activity"/>
    <property type="evidence" value="ECO:0007669"/>
    <property type="project" value="TreeGrafter"/>
</dbReference>
<dbReference type="Gene3D" id="3.90.660.10">
    <property type="match status" value="1"/>
</dbReference>
<evidence type="ECO:0000259" key="2">
    <source>
        <dbReference type="Pfam" id="PF01593"/>
    </source>
</evidence>
<reference evidence="3" key="1">
    <citation type="journal article" date="2023" name="Mol. Phylogenet. Evol.">
        <title>Genome-scale phylogeny and comparative genomics of the fungal order Sordariales.</title>
        <authorList>
            <person name="Hensen N."/>
            <person name="Bonometti L."/>
            <person name="Westerberg I."/>
            <person name="Brannstrom I.O."/>
            <person name="Guillou S."/>
            <person name="Cros-Aarteil S."/>
            <person name="Calhoun S."/>
            <person name="Haridas S."/>
            <person name="Kuo A."/>
            <person name="Mondo S."/>
            <person name="Pangilinan J."/>
            <person name="Riley R."/>
            <person name="LaButti K."/>
            <person name="Andreopoulos B."/>
            <person name="Lipzen A."/>
            <person name="Chen C."/>
            <person name="Yan M."/>
            <person name="Daum C."/>
            <person name="Ng V."/>
            <person name="Clum A."/>
            <person name="Steindorff A."/>
            <person name="Ohm R.A."/>
            <person name="Martin F."/>
            <person name="Silar P."/>
            <person name="Natvig D.O."/>
            <person name="Lalanne C."/>
            <person name="Gautier V."/>
            <person name="Ament-Velasquez S.L."/>
            <person name="Kruys A."/>
            <person name="Hutchinson M.I."/>
            <person name="Powell A.J."/>
            <person name="Barry K."/>
            <person name="Miller A.N."/>
            <person name="Grigoriev I.V."/>
            <person name="Debuchy R."/>
            <person name="Gladieux P."/>
            <person name="Hiltunen Thoren M."/>
            <person name="Johannesson H."/>
        </authorList>
    </citation>
    <scope>NUCLEOTIDE SEQUENCE</scope>
    <source>
        <strain evidence="3">CBS 757.83</strain>
    </source>
</reference>
<keyword evidence="4" id="KW-1185">Reference proteome</keyword>
<evidence type="ECO:0000313" key="3">
    <source>
        <dbReference type="EMBL" id="KAK4096316.1"/>
    </source>
</evidence>
<dbReference type="Gene3D" id="3.50.50.60">
    <property type="entry name" value="FAD/NAD(P)-binding domain"/>
    <property type="match status" value="1"/>
</dbReference>
<organism evidence="3 4">
    <name type="scientific">Parathielavia hyrcaniae</name>
    <dbReference type="NCBI Taxonomy" id="113614"/>
    <lineage>
        <taxon>Eukaryota</taxon>
        <taxon>Fungi</taxon>
        <taxon>Dikarya</taxon>
        <taxon>Ascomycota</taxon>
        <taxon>Pezizomycotina</taxon>
        <taxon>Sordariomycetes</taxon>
        <taxon>Sordariomycetidae</taxon>
        <taxon>Sordariales</taxon>
        <taxon>Chaetomiaceae</taxon>
        <taxon>Parathielavia</taxon>
    </lineage>
</organism>
<dbReference type="Pfam" id="PF01593">
    <property type="entry name" value="Amino_oxidase"/>
    <property type="match status" value="1"/>
</dbReference>
<dbReference type="InterPro" id="IPR050281">
    <property type="entry name" value="Flavin_monoamine_oxidase"/>
</dbReference>
<keyword evidence="1" id="KW-0732">Signal</keyword>
<dbReference type="PANTHER" id="PTHR10742:SF382">
    <property type="entry name" value="AMINE OXIDASE DOMAIN-CONTAINING PROTEIN"/>
    <property type="match status" value="1"/>
</dbReference>
<proteinExistence type="predicted"/>
<dbReference type="Proteomes" id="UP001305647">
    <property type="component" value="Unassembled WGS sequence"/>
</dbReference>
<comment type="caution">
    <text evidence="3">The sequence shown here is derived from an EMBL/GenBank/DDBJ whole genome shotgun (WGS) entry which is preliminary data.</text>
</comment>
<dbReference type="SUPFAM" id="SSF54373">
    <property type="entry name" value="FAD-linked reductases, C-terminal domain"/>
    <property type="match status" value="1"/>
</dbReference>
<evidence type="ECO:0000256" key="1">
    <source>
        <dbReference type="SAM" id="SignalP"/>
    </source>
</evidence>
<dbReference type="InterPro" id="IPR002937">
    <property type="entry name" value="Amino_oxidase"/>
</dbReference>
<name>A0AAN6PVV7_9PEZI</name>